<dbReference type="PANTHER" id="PTHR42878:SF15">
    <property type="entry name" value="BACTERIOPHYTOCHROME"/>
    <property type="match status" value="1"/>
</dbReference>
<feature type="domain" description="PAS" evidence="9">
    <location>
        <begin position="172"/>
        <end position="220"/>
    </location>
</feature>
<dbReference type="InterPro" id="IPR036890">
    <property type="entry name" value="HATPase_C_sf"/>
</dbReference>
<evidence type="ECO:0000259" key="8">
    <source>
        <dbReference type="PROSITE" id="PS50109"/>
    </source>
</evidence>
<name>A0A6P2CY08_9BACT</name>
<dbReference type="PROSITE" id="PS50109">
    <property type="entry name" value="HIS_KIN"/>
    <property type="match status" value="1"/>
</dbReference>
<dbReference type="InterPro" id="IPR003661">
    <property type="entry name" value="HisK_dim/P_dom"/>
</dbReference>
<feature type="region of interest" description="Disordered" evidence="7">
    <location>
        <begin position="136"/>
        <end position="168"/>
    </location>
</feature>
<dbReference type="CDD" id="cd00082">
    <property type="entry name" value="HisKA"/>
    <property type="match status" value="1"/>
</dbReference>
<evidence type="ECO:0000259" key="10">
    <source>
        <dbReference type="PROSITE" id="PS50113"/>
    </source>
</evidence>
<dbReference type="KEGG" id="gms:SOIL9_47190"/>
<dbReference type="InterPro" id="IPR000014">
    <property type="entry name" value="PAS"/>
</dbReference>
<dbReference type="PRINTS" id="PR00344">
    <property type="entry name" value="BCTRLSENSOR"/>
</dbReference>
<dbReference type="SUPFAM" id="SSF55874">
    <property type="entry name" value="ATPase domain of HSP90 chaperone/DNA topoisomerase II/histidine kinase"/>
    <property type="match status" value="1"/>
</dbReference>
<dbReference type="InterPro" id="IPR003594">
    <property type="entry name" value="HATPase_dom"/>
</dbReference>
<dbReference type="Gene3D" id="3.30.450.20">
    <property type="entry name" value="PAS domain"/>
    <property type="match status" value="2"/>
</dbReference>
<dbReference type="Gene3D" id="3.30.565.10">
    <property type="entry name" value="Histidine kinase-like ATPase, C-terminal domain"/>
    <property type="match status" value="1"/>
</dbReference>
<sequence>MSTNTPLSPRPHSPVSWDQDADHIRLAAVIESAALAIISTDPDWNVRSWNTAAETLFGYRAGEMIGRSVLELVPQEQRNDVLALAERVRGGEVVAPFAALRLHKDGALVQVTVTIWPVRVADEFLGLGITYSDRAGQGRAEAETRRTHSDLERQVGDRTRELATASEGRRSSEERFRLLVEGVRDYAIVILDPKGRVTSWNAGAERITGFAADEVMGRHLGMFYLPGGANAAWIENAPEDARFEHEGWRVRKDGSRFWANSVITPIRDADGTVLGFSSVTRDLTERERAEESLRQRTGELEIANRELAQRNTENEMFVYSVSHDLRSPLVNLQGFSRELEKAARGLSELLAEGDVPSTVQERARAILDGRVTKSIGFIHSAVTRLSNIIDALLRLSRAGRVDYRWESVDMGQIAAQVVKAAQSTITERGATVTVGALPAAWGDSTALEQVLGNLVGNALVYLDPARPGLIEIGSMSCGDGMRTYFVRDNGLGIDPGHQQKIFHAFQRAHPGVGSGEGLGLAIVSRVIERHRGRVWVESRAGTGSTFFFTLPVSTNGH</sequence>
<dbReference type="InterPro" id="IPR004358">
    <property type="entry name" value="Sig_transdc_His_kin-like_C"/>
</dbReference>
<dbReference type="InterPro" id="IPR005467">
    <property type="entry name" value="His_kinase_dom"/>
</dbReference>
<evidence type="ECO:0000313" key="12">
    <source>
        <dbReference type="Proteomes" id="UP000464178"/>
    </source>
</evidence>
<dbReference type="SUPFAM" id="SSF47384">
    <property type="entry name" value="Homodimeric domain of signal transducing histidine kinase"/>
    <property type="match status" value="1"/>
</dbReference>
<evidence type="ECO:0000256" key="4">
    <source>
        <dbReference type="ARBA" id="ARBA00022679"/>
    </source>
</evidence>
<dbReference type="RefSeq" id="WP_162667787.1">
    <property type="nucleotide sequence ID" value="NZ_LR593886.1"/>
</dbReference>
<dbReference type="SMART" id="SM00388">
    <property type="entry name" value="HisKA"/>
    <property type="match status" value="1"/>
</dbReference>
<dbReference type="Pfam" id="PF13426">
    <property type="entry name" value="PAS_9"/>
    <property type="match status" value="1"/>
</dbReference>
<dbReference type="GO" id="GO:0000155">
    <property type="term" value="F:phosphorelay sensor kinase activity"/>
    <property type="evidence" value="ECO:0007669"/>
    <property type="project" value="InterPro"/>
</dbReference>
<keyword evidence="3" id="KW-0597">Phosphoprotein</keyword>
<dbReference type="GO" id="GO:0007234">
    <property type="term" value="P:osmosensory signaling via phosphorelay pathway"/>
    <property type="evidence" value="ECO:0007669"/>
    <property type="project" value="TreeGrafter"/>
</dbReference>
<evidence type="ECO:0000256" key="3">
    <source>
        <dbReference type="ARBA" id="ARBA00022553"/>
    </source>
</evidence>
<dbReference type="GO" id="GO:0016020">
    <property type="term" value="C:membrane"/>
    <property type="evidence" value="ECO:0007669"/>
    <property type="project" value="UniProtKB-SubCell"/>
</dbReference>
<dbReference type="NCBIfam" id="TIGR00229">
    <property type="entry name" value="sensory_box"/>
    <property type="match status" value="2"/>
</dbReference>
<keyword evidence="12" id="KW-1185">Reference proteome</keyword>
<protein>
    <recommendedName>
        <fullName evidence="2">histidine kinase</fullName>
        <ecNumber evidence="2">2.7.13.3</ecNumber>
    </recommendedName>
</protein>
<dbReference type="InterPro" id="IPR000700">
    <property type="entry name" value="PAS-assoc_C"/>
</dbReference>
<dbReference type="PROSITE" id="PS50113">
    <property type="entry name" value="PAC"/>
    <property type="match status" value="1"/>
</dbReference>
<dbReference type="SMART" id="SM00091">
    <property type="entry name" value="PAS"/>
    <property type="match status" value="2"/>
</dbReference>
<proteinExistence type="predicted"/>
<evidence type="ECO:0000259" key="9">
    <source>
        <dbReference type="PROSITE" id="PS50112"/>
    </source>
</evidence>
<dbReference type="EMBL" id="LR593886">
    <property type="protein sequence ID" value="VTR92995.1"/>
    <property type="molecule type" value="Genomic_DNA"/>
</dbReference>
<dbReference type="Pfam" id="PF02518">
    <property type="entry name" value="HATPase_c"/>
    <property type="match status" value="1"/>
</dbReference>
<dbReference type="PANTHER" id="PTHR42878">
    <property type="entry name" value="TWO-COMPONENT HISTIDINE KINASE"/>
    <property type="match status" value="1"/>
</dbReference>
<comment type="catalytic activity">
    <reaction evidence="1">
        <text>ATP + protein L-histidine = ADP + protein N-phospho-L-histidine.</text>
        <dbReference type="EC" id="2.7.13.3"/>
    </reaction>
</comment>
<dbReference type="FunFam" id="3.30.565.10:FF:000006">
    <property type="entry name" value="Sensor histidine kinase WalK"/>
    <property type="match status" value="1"/>
</dbReference>
<feature type="domain" description="Histidine kinase" evidence="8">
    <location>
        <begin position="320"/>
        <end position="554"/>
    </location>
</feature>
<dbReference type="InterPro" id="IPR001610">
    <property type="entry name" value="PAC"/>
</dbReference>
<dbReference type="InterPro" id="IPR050351">
    <property type="entry name" value="BphY/WalK/GraS-like"/>
</dbReference>
<dbReference type="Gene3D" id="1.10.287.130">
    <property type="match status" value="1"/>
</dbReference>
<evidence type="ECO:0000313" key="11">
    <source>
        <dbReference type="EMBL" id="VTR92995.1"/>
    </source>
</evidence>
<dbReference type="SMART" id="SM00387">
    <property type="entry name" value="HATPase_c"/>
    <property type="match status" value="1"/>
</dbReference>
<dbReference type="SMART" id="SM00086">
    <property type="entry name" value="PAC"/>
    <property type="match status" value="1"/>
</dbReference>
<organism evidence="11 12">
    <name type="scientific">Gemmata massiliana</name>
    <dbReference type="NCBI Taxonomy" id="1210884"/>
    <lineage>
        <taxon>Bacteria</taxon>
        <taxon>Pseudomonadati</taxon>
        <taxon>Planctomycetota</taxon>
        <taxon>Planctomycetia</taxon>
        <taxon>Gemmatales</taxon>
        <taxon>Gemmataceae</taxon>
        <taxon>Gemmata</taxon>
    </lineage>
</organism>
<dbReference type="GO" id="GO:0030295">
    <property type="term" value="F:protein kinase activator activity"/>
    <property type="evidence" value="ECO:0007669"/>
    <property type="project" value="TreeGrafter"/>
</dbReference>
<feature type="compositionally biased region" description="Basic and acidic residues" evidence="7">
    <location>
        <begin position="140"/>
        <end position="168"/>
    </location>
</feature>
<dbReference type="InterPro" id="IPR036097">
    <property type="entry name" value="HisK_dim/P_sf"/>
</dbReference>
<dbReference type="SUPFAM" id="SSF55785">
    <property type="entry name" value="PYP-like sensor domain (PAS domain)"/>
    <property type="match status" value="2"/>
</dbReference>
<accession>A0A6P2CY08</accession>
<feature type="domain" description="PAS" evidence="9">
    <location>
        <begin position="22"/>
        <end position="92"/>
    </location>
</feature>
<evidence type="ECO:0000256" key="1">
    <source>
        <dbReference type="ARBA" id="ARBA00000085"/>
    </source>
</evidence>
<evidence type="ECO:0000256" key="5">
    <source>
        <dbReference type="ARBA" id="ARBA00022777"/>
    </source>
</evidence>
<evidence type="ECO:0000256" key="2">
    <source>
        <dbReference type="ARBA" id="ARBA00012438"/>
    </source>
</evidence>
<dbReference type="CDD" id="cd00130">
    <property type="entry name" value="PAS"/>
    <property type="match status" value="2"/>
</dbReference>
<dbReference type="Pfam" id="PF00989">
    <property type="entry name" value="PAS"/>
    <property type="match status" value="1"/>
</dbReference>
<gene>
    <name evidence="11" type="ORF">SOIL9_47190</name>
</gene>
<keyword evidence="5 11" id="KW-0418">Kinase</keyword>
<dbReference type="AlphaFoldDB" id="A0A6P2CY08"/>
<dbReference type="PROSITE" id="PS50112">
    <property type="entry name" value="PAS"/>
    <property type="match status" value="2"/>
</dbReference>
<dbReference type="InterPro" id="IPR013767">
    <property type="entry name" value="PAS_fold"/>
</dbReference>
<feature type="domain" description="PAC" evidence="10">
    <location>
        <begin position="243"/>
        <end position="295"/>
    </location>
</feature>
<evidence type="ECO:0000256" key="7">
    <source>
        <dbReference type="SAM" id="MobiDB-lite"/>
    </source>
</evidence>
<dbReference type="GO" id="GO:0006355">
    <property type="term" value="P:regulation of DNA-templated transcription"/>
    <property type="evidence" value="ECO:0007669"/>
    <property type="project" value="InterPro"/>
</dbReference>
<keyword evidence="6" id="KW-0472">Membrane</keyword>
<evidence type="ECO:0000256" key="6">
    <source>
        <dbReference type="ARBA" id="ARBA00023136"/>
    </source>
</evidence>
<keyword evidence="4" id="KW-0808">Transferase</keyword>
<dbReference type="GO" id="GO:0000156">
    <property type="term" value="F:phosphorelay response regulator activity"/>
    <property type="evidence" value="ECO:0007669"/>
    <property type="project" value="TreeGrafter"/>
</dbReference>
<reference evidence="11 12" key="1">
    <citation type="submission" date="2019-05" db="EMBL/GenBank/DDBJ databases">
        <authorList>
            <consortium name="Science for Life Laboratories"/>
        </authorList>
    </citation>
    <scope>NUCLEOTIDE SEQUENCE [LARGE SCALE GENOMIC DNA]</scope>
    <source>
        <strain evidence="11">Soil9</strain>
    </source>
</reference>
<dbReference type="InterPro" id="IPR035965">
    <property type="entry name" value="PAS-like_dom_sf"/>
</dbReference>
<dbReference type="Pfam" id="PF00512">
    <property type="entry name" value="HisKA"/>
    <property type="match status" value="1"/>
</dbReference>
<dbReference type="Proteomes" id="UP000464178">
    <property type="component" value="Chromosome"/>
</dbReference>
<dbReference type="EC" id="2.7.13.3" evidence="2"/>